<reference evidence="1 2" key="1">
    <citation type="journal article" date="2022" name="New Phytol.">
        <title>Ecological generalism drives hyperdiversity of secondary metabolite gene clusters in xylarialean endophytes.</title>
        <authorList>
            <person name="Franco M.E.E."/>
            <person name="Wisecaver J.H."/>
            <person name="Arnold A.E."/>
            <person name="Ju Y.M."/>
            <person name="Slot J.C."/>
            <person name="Ahrendt S."/>
            <person name="Moore L.P."/>
            <person name="Eastman K.E."/>
            <person name="Scott K."/>
            <person name="Konkel Z."/>
            <person name="Mondo S.J."/>
            <person name="Kuo A."/>
            <person name="Hayes R.D."/>
            <person name="Haridas S."/>
            <person name="Andreopoulos B."/>
            <person name="Riley R."/>
            <person name="LaButti K."/>
            <person name="Pangilinan J."/>
            <person name="Lipzen A."/>
            <person name="Amirebrahimi M."/>
            <person name="Yan J."/>
            <person name="Adam C."/>
            <person name="Keymanesh K."/>
            <person name="Ng V."/>
            <person name="Louie K."/>
            <person name="Northen T."/>
            <person name="Drula E."/>
            <person name="Henrissat B."/>
            <person name="Hsieh H.M."/>
            <person name="Youens-Clark K."/>
            <person name="Lutzoni F."/>
            <person name="Miadlikowska J."/>
            <person name="Eastwood D.C."/>
            <person name="Hamelin R.C."/>
            <person name="Grigoriev I.V."/>
            <person name="U'Ren J.M."/>
        </authorList>
    </citation>
    <scope>NUCLEOTIDE SEQUENCE [LARGE SCALE GENOMIC DNA]</scope>
    <source>
        <strain evidence="1 2">CBS 119005</strain>
    </source>
</reference>
<evidence type="ECO:0000313" key="1">
    <source>
        <dbReference type="EMBL" id="KAI4867349.1"/>
    </source>
</evidence>
<proteinExistence type="predicted"/>
<keyword evidence="2" id="KW-1185">Reference proteome</keyword>
<dbReference type="Proteomes" id="UP001497700">
    <property type="component" value="Unassembled WGS sequence"/>
</dbReference>
<evidence type="ECO:0000313" key="2">
    <source>
        <dbReference type="Proteomes" id="UP001497700"/>
    </source>
</evidence>
<accession>A0ACB9Z7F7</accession>
<gene>
    <name evidence="1" type="ORF">F4820DRAFT_209606</name>
</gene>
<sequence length="184" mass="19817">MPRPKKLKRSRPDDYEDDGDVSDQRVKSSAKSSKKAKTAGAADSGKDDEGNSFWALGGTRRATVSSFKGKDFVNIREYYSDASGSLKPGKKGIMLTPEQYAKFLEAIPSINAELRGKGHELPDVSSAPAPAPAPPPVSAGEDEDEDEDEDAPKSPVKPKKVKPQPKKGKKANIEATSDEEEESD</sequence>
<protein>
    <submittedName>
        <fullName evidence="1">PC4-domain-containing protein</fullName>
    </submittedName>
</protein>
<dbReference type="EMBL" id="MU393448">
    <property type="protein sequence ID" value="KAI4867349.1"/>
    <property type="molecule type" value="Genomic_DNA"/>
</dbReference>
<name>A0ACB9Z7F7_9PEZI</name>
<organism evidence="1 2">
    <name type="scientific">Hypoxylon rubiginosum</name>
    <dbReference type="NCBI Taxonomy" id="110542"/>
    <lineage>
        <taxon>Eukaryota</taxon>
        <taxon>Fungi</taxon>
        <taxon>Dikarya</taxon>
        <taxon>Ascomycota</taxon>
        <taxon>Pezizomycotina</taxon>
        <taxon>Sordariomycetes</taxon>
        <taxon>Xylariomycetidae</taxon>
        <taxon>Xylariales</taxon>
        <taxon>Hypoxylaceae</taxon>
        <taxon>Hypoxylon</taxon>
    </lineage>
</organism>
<comment type="caution">
    <text evidence="1">The sequence shown here is derived from an EMBL/GenBank/DDBJ whole genome shotgun (WGS) entry which is preliminary data.</text>
</comment>